<dbReference type="OrthoDB" id="9949927at2"/>
<keyword evidence="1" id="KW-1133">Transmembrane helix</keyword>
<feature type="transmembrane region" description="Helical" evidence="1">
    <location>
        <begin position="16"/>
        <end position="35"/>
    </location>
</feature>
<comment type="caution">
    <text evidence="2">The sequence shown here is derived from an EMBL/GenBank/DDBJ whole genome shotgun (WGS) entry which is preliminary data.</text>
</comment>
<accession>A0A4R5DPW2</accession>
<organism evidence="2 3">
    <name type="scientific">Jiangella asiatica</name>
    <dbReference type="NCBI Taxonomy" id="2530372"/>
    <lineage>
        <taxon>Bacteria</taxon>
        <taxon>Bacillati</taxon>
        <taxon>Actinomycetota</taxon>
        <taxon>Actinomycetes</taxon>
        <taxon>Jiangellales</taxon>
        <taxon>Jiangellaceae</taxon>
        <taxon>Jiangella</taxon>
    </lineage>
</organism>
<gene>
    <name evidence="2" type="ORF">E1269_06430</name>
</gene>
<feature type="transmembrane region" description="Helical" evidence="1">
    <location>
        <begin position="47"/>
        <end position="64"/>
    </location>
</feature>
<evidence type="ECO:0000256" key="1">
    <source>
        <dbReference type="SAM" id="Phobius"/>
    </source>
</evidence>
<evidence type="ECO:0000313" key="3">
    <source>
        <dbReference type="Proteomes" id="UP000294739"/>
    </source>
</evidence>
<name>A0A4R5DPW2_9ACTN</name>
<reference evidence="2 3" key="1">
    <citation type="submission" date="2019-03" db="EMBL/GenBank/DDBJ databases">
        <title>Draft genome sequences of novel Actinobacteria.</title>
        <authorList>
            <person name="Sahin N."/>
            <person name="Ay H."/>
            <person name="Saygin H."/>
        </authorList>
    </citation>
    <scope>NUCLEOTIDE SEQUENCE [LARGE SCALE GENOMIC DNA]</scope>
    <source>
        <strain evidence="2 3">5K138</strain>
    </source>
</reference>
<dbReference type="EMBL" id="SMKZ01000006">
    <property type="protein sequence ID" value="TDE13025.1"/>
    <property type="molecule type" value="Genomic_DNA"/>
</dbReference>
<dbReference type="Proteomes" id="UP000294739">
    <property type="component" value="Unassembled WGS sequence"/>
</dbReference>
<keyword evidence="1" id="KW-0812">Transmembrane</keyword>
<dbReference type="RefSeq" id="WP_131892559.1">
    <property type="nucleotide sequence ID" value="NZ_SMKZ01000006.1"/>
</dbReference>
<keyword evidence="3" id="KW-1185">Reference proteome</keyword>
<dbReference type="InParanoid" id="A0A4R5DPW2"/>
<proteinExistence type="predicted"/>
<evidence type="ECO:0000313" key="2">
    <source>
        <dbReference type="EMBL" id="TDE13025.1"/>
    </source>
</evidence>
<dbReference type="AlphaFoldDB" id="A0A4R5DPW2"/>
<keyword evidence="1" id="KW-0472">Membrane</keyword>
<sequence length="73" mass="8100">MSADTRDPGRRPPPRLGLAWYALALMAYVVAGYFYKPVLMNWTLGPLFLLAALYVVPTVGRAAWSRLRTGQSS</sequence>
<protein>
    <submittedName>
        <fullName evidence="2">Uncharacterized protein</fullName>
    </submittedName>
</protein>